<dbReference type="NCBIfam" id="NF009487">
    <property type="entry name" value="PRK12849.1"/>
    <property type="match status" value="1"/>
</dbReference>
<dbReference type="GeneID" id="112285968"/>
<dbReference type="GO" id="GO:0005524">
    <property type="term" value="F:ATP binding"/>
    <property type="evidence" value="ECO:0007669"/>
    <property type="project" value="UniProtKB-KW"/>
</dbReference>
<dbReference type="EMBL" id="ABEU02000008">
    <property type="protein sequence ID" value="PNR49737.1"/>
    <property type="molecule type" value="Genomic_DNA"/>
</dbReference>
<evidence type="ECO:0000313" key="8">
    <source>
        <dbReference type="Proteomes" id="UP000006727"/>
    </source>
</evidence>
<evidence type="ECO:0008006" key="9">
    <source>
        <dbReference type="Google" id="ProtNLM"/>
    </source>
</evidence>
<dbReference type="Proteomes" id="UP000006727">
    <property type="component" value="Chromosome 8"/>
</dbReference>
<dbReference type="HAMAP" id="MF_00600">
    <property type="entry name" value="CH60"/>
    <property type="match status" value="1"/>
</dbReference>
<dbReference type="PaxDb" id="3218-PP1S114_95V6.1"/>
<proteinExistence type="inferred from homology"/>
<dbReference type="RefSeq" id="XP_024383165.1">
    <property type="nucleotide sequence ID" value="XM_024527397.2"/>
</dbReference>
<reference evidence="7" key="3">
    <citation type="submission" date="2020-12" db="UniProtKB">
        <authorList>
            <consortium name="EnsemblPlants"/>
        </authorList>
    </citation>
    <scope>IDENTIFICATION</scope>
</reference>
<evidence type="ECO:0000256" key="5">
    <source>
        <dbReference type="RuleBase" id="RU000418"/>
    </source>
</evidence>
<dbReference type="PRINTS" id="PR00298">
    <property type="entry name" value="CHAPERONIN60"/>
</dbReference>
<dbReference type="GO" id="GO:0140662">
    <property type="term" value="F:ATP-dependent protein folding chaperone"/>
    <property type="evidence" value="ECO:0007669"/>
    <property type="project" value="InterPro"/>
</dbReference>
<keyword evidence="8" id="KW-1185">Reference proteome</keyword>
<dbReference type="NCBIfam" id="NF009489">
    <property type="entry name" value="PRK12851.1"/>
    <property type="match status" value="1"/>
</dbReference>
<dbReference type="Gene3D" id="3.50.7.10">
    <property type="entry name" value="GroEL"/>
    <property type="match status" value="1"/>
</dbReference>
<reference evidence="6 8" key="2">
    <citation type="journal article" date="2018" name="Plant J.">
        <title>The Physcomitrella patens chromosome-scale assembly reveals moss genome structure and evolution.</title>
        <authorList>
            <person name="Lang D."/>
            <person name="Ullrich K.K."/>
            <person name="Murat F."/>
            <person name="Fuchs J."/>
            <person name="Jenkins J."/>
            <person name="Haas F.B."/>
            <person name="Piednoel M."/>
            <person name="Gundlach H."/>
            <person name="Van Bel M."/>
            <person name="Meyberg R."/>
            <person name="Vives C."/>
            <person name="Morata J."/>
            <person name="Symeonidi A."/>
            <person name="Hiss M."/>
            <person name="Muchero W."/>
            <person name="Kamisugi Y."/>
            <person name="Saleh O."/>
            <person name="Blanc G."/>
            <person name="Decker E.L."/>
            <person name="van Gessel N."/>
            <person name="Grimwood J."/>
            <person name="Hayes R.D."/>
            <person name="Graham S.W."/>
            <person name="Gunter L.E."/>
            <person name="McDaniel S.F."/>
            <person name="Hoernstein S.N.W."/>
            <person name="Larsson A."/>
            <person name="Li F.W."/>
            <person name="Perroud P.F."/>
            <person name="Phillips J."/>
            <person name="Ranjan P."/>
            <person name="Rokshar D.S."/>
            <person name="Rothfels C.J."/>
            <person name="Schneider L."/>
            <person name="Shu S."/>
            <person name="Stevenson D.W."/>
            <person name="Thummler F."/>
            <person name="Tillich M."/>
            <person name="Villarreal Aguilar J.C."/>
            <person name="Widiez T."/>
            <person name="Wong G.K."/>
            <person name="Wymore A."/>
            <person name="Zhang Y."/>
            <person name="Zimmer A.D."/>
            <person name="Quatrano R.S."/>
            <person name="Mayer K.F.X."/>
            <person name="Goodstein D."/>
            <person name="Casacuberta J.M."/>
            <person name="Vandepoele K."/>
            <person name="Reski R."/>
            <person name="Cuming A.C."/>
            <person name="Tuskan G.A."/>
            <person name="Maumus F."/>
            <person name="Salse J."/>
            <person name="Schmutz J."/>
            <person name="Rensing S.A."/>
        </authorList>
    </citation>
    <scope>NUCLEOTIDE SEQUENCE [LARGE SCALE GENOMIC DNA]</scope>
    <source>
        <strain evidence="7 8">cv. Gransden 2004</strain>
    </source>
</reference>
<dbReference type="NCBIfam" id="TIGR02348">
    <property type="entry name" value="GroEL"/>
    <property type="match status" value="1"/>
</dbReference>
<name>A0A2K1K7I9_PHYPA</name>
<keyword evidence="3" id="KW-0067">ATP-binding</keyword>
<dbReference type="FunCoup" id="A0A2K1K7I9">
    <property type="interactions" value="1707"/>
</dbReference>
<dbReference type="STRING" id="3218.A0A2K1K7I9"/>
<evidence type="ECO:0000256" key="4">
    <source>
        <dbReference type="ARBA" id="ARBA00023186"/>
    </source>
</evidence>
<reference evidence="6 8" key="1">
    <citation type="journal article" date="2008" name="Science">
        <title>The Physcomitrella genome reveals evolutionary insights into the conquest of land by plants.</title>
        <authorList>
            <person name="Rensing S."/>
            <person name="Lang D."/>
            <person name="Zimmer A."/>
            <person name="Terry A."/>
            <person name="Salamov A."/>
            <person name="Shapiro H."/>
            <person name="Nishiyama T."/>
            <person name="Perroud P.-F."/>
            <person name="Lindquist E."/>
            <person name="Kamisugi Y."/>
            <person name="Tanahashi T."/>
            <person name="Sakakibara K."/>
            <person name="Fujita T."/>
            <person name="Oishi K."/>
            <person name="Shin-I T."/>
            <person name="Kuroki Y."/>
            <person name="Toyoda A."/>
            <person name="Suzuki Y."/>
            <person name="Hashimoto A."/>
            <person name="Yamaguchi K."/>
            <person name="Sugano A."/>
            <person name="Kohara Y."/>
            <person name="Fujiyama A."/>
            <person name="Anterola A."/>
            <person name="Aoki S."/>
            <person name="Ashton N."/>
            <person name="Barbazuk W.B."/>
            <person name="Barker E."/>
            <person name="Bennetzen J."/>
            <person name="Bezanilla M."/>
            <person name="Blankenship R."/>
            <person name="Cho S.H."/>
            <person name="Dutcher S."/>
            <person name="Estelle M."/>
            <person name="Fawcett J.A."/>
            <person name="Gundlach H."/>
            <person name="Hanada K."/>
            <person name="Heyl A."/>
            <person name="Hicks K.A."/>
            <person name="Hugh J."/>
            <person name="Lohr M."/>
            <person name="Mayer K."/>
            <person name="Melkozernov A."/>
            <person name="Murata T."/>
            <person name="Nelson D."/>
            <person name="Pils B."/>
            <person name="Prigge M."/>
            <person name="Reiss B."/>
            <person name="Renner T."/>
            <person name="Rombauts S."/>
            <person name="Rushton P."/>
            <person name="Sanderfoot A."/>
            <person name="Schween G."/>
            <person name="Shiu S.-H."/>
            <person name="Stueber K."/>
            <person name="Theodoulou F.L."/>
            <person name="Tu H."/>
            <person name="Van de Peer Y."/>
            <person name="Verrier P.J."/>
            <person name="Waters E."/>
            <person name="Wood A."/>
            <person name="Yang L."/>
            <person name="Cove D."/>
            <person name="Cuming A."/>
            <person name="Hasebe M."/>
            <person name="Lucas S."/>
            <person name="Mishler D.B."/>
            <person name="Reski R."/>
            <person name="Grigoriev I."/>
            <person name="Quatrano R.S."/>
            <person name="Boore J.L."/>
        </authorList>
    </citation>
    <scope>NUCLEOTIDE SEQUENCE [LARGE SCALE GENOMIC DNA]</scope>
    <source>
        <strain evidence="7 8">cv. Gransden 2004</strain>
    </source>
</reference>
<protein>
    <recommendedName>
        <fullName evidence="9">RuBisCO large subunit-binding protein subunit alpha, chloroplastic</fullName>
    </recommendedName>
</protein>
<dbReference type="PANTHER" id="PTHR45633">
    <property type="entry name" value="60 KDA HEAT SHOCK PROTEIN, MITOCHONDRIAL"/>
    <property type="match status" value="1"/>
</dbReference>
<evidence type="ECO:0000256" key="2">
    <source>
        <dbReference type="ARBA" id="ARBA00022741"/>
    </source>
</evidence>
<keyword evidence="2" id="KW-0547">Nucleotide-binding</keyword>
<evidence type="ECO:0000256" key="1">
    <source>
        <dbReference type="ARBA" id="ARBA00006607"/>
    </source>
</evidence>
<dbReference type="OrthoDB" id="1733909at2759"/>
<evidence type="ECO:0000313" key="6">
    <source>
        <dbReference type="EMBL" id="PNR49737.1"/>
    </source>
</evidence>
<dbReference type="NCBIfam" id="NF000592">
    <property type="entry name" value="PRK00013.1"/>
    <property type="match status" value="1"/>
</dbReference>
<dbReference type="GO" id="GO:0006457">
    <property type="term" value="P:protein folding"/>
    <property type="evidence" value="ECO:0000318"/>
    <property type="project" value="GO_Central"/>
</dbReference>
<dbReference type="InterPro" id="IPR018370">
    <property type="entry name" value="Chaperonin_Cpn60_CS"/>
</dbReference>
<dbReference type="Gramene" id="Pp3c8_16290V3.2">
    <property type="protein sequence ID" value="Pp3c8_16290V3.2"/>
    <property type="gene ID" value="Pp3c8_16290"/>
</dbReference>
<dbReference type="Pfam" id="PF00118">
    <property type="entry name" value="Cpn60_TCP1"/>
    <property type="match status" value="1"/>
</dbReference>
<dbReference type="InterPro" id="IPR027410">
    <property type="entry name" value="TCP-1-like_intermed_sf"/>
</dbReference>
<dbReference type="PROSITE" id="PS00296">
    <property type="entry name" value="CHAPERONINS_CPN60"/>
    <property type="match status" value="1"/>
</dbReference>
<dbReference type="SUPFAM" id="SSF52029">
    <property type="entry name" value="GroEL apical domain-like"/>
    <property type="match status" value="1"/>
</dbReference>
<dbReference type="InterPro" id="IPR001844">
    <property type="entry name" value="Cpn60/GroEL"/>
</dbReference>
<accession>A0A2K1K7I9</accession>
<dbReference type="InterPro" id="IPR002423">
    <property type="entry name" value="Cpn60/GroEL/TCP-1"/>
</dbReference>
<dbReference type="CDD" id="cd03344">
    <property type="entry name" value="GroEL"/>
    <property type="match status" value="1"/>
</dbReference>
<gene>
    <name evidence="7" type="primary">LOC112285968</name>
    <name evidence="6" type="ORF">PHYPA_011633</name>
</gene>
<dbReference type="Gene3D" id="3.30.260.10">
    <property type="entry name" value="TCP-1-like chaperonin intermediate domain"/>
    <property type="match status" value="1"/>
</dbReference>
<dbReference type="InterPro" id="IPR027413">
    <property type="entry name" value="GROEL-like_equatorial_sf"/>
</dbReference>
<dbReference type="FunFam" id="3.50.7.10:FF:000001">
    <property type="entry name" value="60 kDa chaperonin"/>
    <property type="match status" value="1"/>
</dbReference>
<sequence length="606" mass="63756">MDANAMLANRMMAGPSVAVAPAPAAASLKSTIRVVGFLQGRNQLAGKVKGQVSGKRSSKSRLVVRASKDIYFGQDSRAAMQAGIEKLADAVGVTLGPRGRNVVLDEFGAPKVINDGVTIARAIELPNAMENAGASLIREVASRTNDSAGDGTTTACVLARELIKMGLLSVTSGANPVAIKKGIDKTVAALIEELQKRAVSVEGRETIKAVASISAGNDDLIGTMIADAIDKVGPDGVLSIESSSSFETTVDVEEGMEIDRGYISPQFVTNQEKLLVEFANAKVLVTDQKLTTIKEIIPLLEKTTEMNVPLLIVAEDVTGEALATLVVNKLRGVLQVAAIKAPGFGERRKALLQDIAILTGSEFIATDLGMKVETTEFDQLGTARKITVRNGSTTIIADSASKDEIQARIAQIKKELSETDSVYDTEKLSERIAKLSGGVAVIKVGAATETELEDRKLRIEDAKNATFAAIEEGIVPGGGAALVHLSALVPAIKETIDDSEEKIGADIVQRALSAPANLIAQNAGVEGAVVVEKIFDSEWAMGYNAMTDTYENLLEAGVIDPAKVTRCGLQNAASVAGMVLTTQAIVCEKPEKKRGMAMAPQTGMTM</sequence>
<evidence type="ECO:0000256" key="3">
    <source>
        <dbReference type="ARBA" id="ARBA00022840"/>
    </source>
</evidence>
<dbReference type="AlphaFoldDB" id="A0A2K1K7I9"/>
<organism evidence="6">
    <name type="scientific">Physcomitrium patens</name>
    <name type="common">Spreading-leaved earth moss</name>
    <name type="synonym">Physcomitrella patens</name>
    <dbReference type="NCBI Taxonomy" id="3218"/>
    <lineage>
        <taxon>Eukaryota</taxon>
        <taxon>Viridiplantae</taxon>
        <taxon>Streptophyta</taxon>
        <taxon>Embryophyta</taxon>
        <taxon>Bryophyta</taxon>
        <taxon>Bryophytina</taxon>
        <taxon>Bryopsida</taxon>
        <taxon>Funariidae</taxon>
        <taxon>Funariales</taxon>
        <taxon>Funariaceae</taxon>
        <taxon>Physcomitrium</taxon>
    </lineage>
</organism>
<dbReference type="SUPFAM" id="SSF48592">
    <property type="entry name" value="GroEL equatorial domain-like"/>
    <property type="match status" value="1"/>
</dbReference>
<dbReference type="InterPro" id="IPR027409">
    <property type="entry name" value="GroEL-like_apical_dom_sf"/>
</dbReference>
<dbReference type="Gene3D" id="1.10.560.10">
    <property type="entry name" value="GroEL-like equatorial domain"/>
    <property type="match status" value="1"/>
</dbReference>
<keyword evidence="4" id="KW-0143">Chaperone</keyword>
<dbReference type="EnsemblPlants" id="Pp3c8_16290V3.1">
    <property type="protein sequence ID" value="Pp3c8_16290V3.1"/>
    <property type="gene ID" value="Pp3c8_16290"/>
</dbReference>
<dbReference type="GO" id="GO:0042026">
    <property type="term" value="P:protein refolding"/>
    <property type="evidence" value="ECO:0007669"/>
    <property type="project" value="InterPro"/>
</dbReference>
<dbReference type="KEGG" id="ppp:112285968"/>
<dbReference type="NCBIfam" id="NF009488">
    <property type="entry name" value="PRK12850.1"/>
    <property type="match status" value="1"/>
</dbReference>
<dbReference type="OMA" id="DSTWDRE"/>
<evidence type="ECO:0000313" key="7">
    <source>
        <dbReference type="EnsemblPlants" id="Pp3c8_16290V3.1"/>
    </source>
</evidence>
<dbReference type="EnsemblPlants" id="Pp3c8_16290V3.2">
    <property type="protein sequence ID" value="Pp3c8_16290V3.2"/>
    <property type="gene ID" value="Pp3c8_16290"/>
</dbReference>
<dbReference type="SUPFAM" id="SSF54849">
    <property type="entry name" value="GroEL-intermediate domain like"/>
    <property type="match status" value="1"/>
</dbReference>
<comment type="similarity">
    <text evidence="1 5">Belongs to the chaperonin (HSP60) family.</text>
</comment>
<dbReference type="Gramene" id="Pp3c8_16290V3.1">
    <property type="protein sequence ID" value="Pp3c8_16290V3.1"/>
    <property type="gene ID" value="Pp3c8_16290"/>
</dbReference>